<dbReference type="EMBL" id="CYSB01000037">
    <property type="protein sequence ID" value="CUH68990.1"/>
    <property type="molecule type" value="Genomic_DNA"/>
</dbReference>
<dbReference type="AlphaFoldDB" id="A0A0P1FLJ0"/>
<proteinExistence type="predicted"/>
<dbReference type="EMBL" id="CYSC01000028">
    <property type="protein sequence ID" value="CUH72287.1"/>
    <property type="molecule type" value="Genomic_DNA"/>
</dbReference>
<evidence type="ECO:0000313" key="2">
    <source>
        <dbReference type="EMBL" id="CUH72287.1"/>
    </source>
</evidence>
<gene>
    <name evidence="1" type="ORF">TL5118_02949</name>
    <name evidence="2" type="ORF">TL5120_02083</name>
</gene>
<dbReference type="Proteomes" id="UP000051086">
    <property type="component" value="Unassembled WGS sequence"/>
</dbReference>
<organism evidence="2 4">
    <name type="scientific">Thalassovita autumnalis</name>
    <dbReference type="NCBI Taxonomy" id="2072972"/>
    <lineage>
        <taxon>Bacteria</taxon>
        <taxon>Pseudomonadati</taxon>
        <taxon>Pseudomonadota</taxon>
        <taxon>Alphaproteobacteria</taxon>
        <taxon>Rhodobacterales</taxon>
        <taxon>Roseobacteraceae</taxon>
        <taxon>Thalassovita</taxon>
    </lineage>
</organism>
<evidence type="ECO:0000313" key="4">
    <source>
        <dbReference type="Proteomes" id="UP000051887"/>
    </source>
</evidence>
<accession>A0A0P1FLJ0</accession>
<keyword evidence="3" id="KW-1185">Reference proteome</keyword>
<evidence type="ECO:0000313" key="1">
    <source>
        <dbReference type="EMBL" id="CUH68990.1"/>
    </source>
</evidence>
<name>A0A0P1FLJ0_9RHOB</name>
<dbReference type="Proteomes" id="UP000051887">
    <property type="component" value="Unassembled WGS sequence"/>
</dbReference>
<reference evidence="1 3" key="2">
    <citation type="submission" date="2015-09" db="EMBL/GenBank/DDBJ databases">
        <authorList>
            <person name="Rodrigo-Torres L."/>
            <person name="Arahal D.R."/>
        </authorList>
    </citation>
    <scope>NUCLEOTIDE SEQUENCE [LARGE SCALE GENOMIC DNA]</scope>
    <source>
        <strain evidence="1 3">CECT 5118</strain>
    </source>
</reference>
<sequence>MGNLGSIRLAAHGNQTPITPLYIYFLDNRFHPLATSQKVCDAWQRQSEARDRWHSARRWSTLASMRALARKTWRTGSDAINLSWRALRAANAGSTSSNWSFWRAPSALTRSMSWRSSKPPRSPTTGFKRFHQSRTREVTSPGVNSLPRGRTVTDFNEARHTVAANALDLSCYPQRQIAGSQ</sequence>
<protein>
    <submittedName>
        <fullName evidence="2">Uncharacterized protein</fullName>
    </submittedName>
</protein>
<evidence type="ECO:0000313" key="3">
    <source>
        <dbReference type="Proteomes" id="UP000051086"/>
    </source>
</evidence>
<reference evidence="2 4" key="1">
    <citation type="submission" date="2015-09" db="EMBL/GenBank/DDBJ databases">
        <authorList>
            <consortium name="Swine Surveillance"/>
        </authorList>
    </citation>
    <scope>NUCLEOTIDE SEQUENCE [LARGE SCALE GENOMIC DNA]</scope>
    <source>
        <strain evidence="2 4">5120</strain>
    </source>
</reference>